<dbReference type="InterPro" id="IPR012675">
    <property type="entry name" value="Beta-grasp_dom_sf"/>
</dbReference>
<keyword evidence="5" id="KW-1185">Reference proteome</keyword>
<dbReference type="InterPro" id="IPR001041">
    <property type="entry name" value="2Fe-2S_ferredoxin-type"/>
</dbReference>
<keyword evidence="2" id="KW-0274">FAD</keyword>
<gene>
    <name evidence="4" type="ORF">CIG75_07515</name>
</gene>
<dbReference type="PANTHER" id="PTHR43644:SF1">
    <property type="entry name" value="NAD(P)H-FLAVIN REDUCTASE"/>
    <property type="match status" value="1"/>
</dbReference>
<reference evidence="4 5" key="1">
    <citation type="journal article" date="2015" name="Int. J. Syst. Evol. Microbiol.">
        <title>Tumebacillus algifaecis sp. nov., isolated from decomposing algal scum.</title>
        <authorList>
            <person name="Wu Y.F."/>
            <person name="Zhang B."/>
            <person name="Xing P."/>
            <person name="Wu Q.L."/>
            <person name="Liu S.J."/>
        </authorList>
    </citation>
    <scope>NUCLEOTIDE SEQUENCE [LARGE SCALE GENOMIC DNA]</scope>
    <source>
        <strain evidence="4 5">THMBR28</strain>
    </source>
</reference>
<dbReference type="CDD" id="cd00207">
    <property type="entry name" value="fer2"/>
    <property type="match status" value="1"/>
</dbReference>
<dbReference type="PROSITE" id="PS51085">
    <property type="entry name" value="2FE2S_FER_2"/>
    <property type="match status" value="1"/>
</dbReference>
<evidence type="ECO:0000256" key="2">
    <source>
        <dbReference type="ARBA" id="ARBA00022827"/>
    </source>
</evidence>
<dbReference type="AlphaFoldDB" id="A0A223D6F6"/>
<keyword evidence="1" id="KW-0285">Flavoprotein</keyword>
<evidence type="ECO:0000313" key="4">
    <source>
        <dbReference type="EMBL" id="ASS77151.1"/>
    </source>
</evidence>
<dbReference type="EMBL" id="CP022657">
    <property type="protein sequence ID" value="ASS77151.1"/>
    <property type="molecule type" value="Genomic_DNA"/>
</dbReference>
<evidence type="ECO:0000259" key="3">
    <source>
        <dbReference type="PROSITE" id="PS51085"/>
    </source>
</evidence>
<dbReference type="SUPFAM" id="SSF54292">
    <property type="entry name" value="2Fe-2S ferredoxin-like"/>
    <property type="match status" value="1"/>
</dbReference>
<name>A0A223D6F6_9BACL</name>
<dbReference type="Proteomes" id="UP000214688">
    <property type="component" value="Chromosome"/>
</dbReference>
<organism evidence="4 5">
    <name type="scientific">Tumebacillus algifaecis</name>
    <dbReference type="NCBI Taxonomy" id="1214604"/>
    <lineage>
        <taxon>Bacteria</taxon>
        <taxon>Bacillati</taxon>
        <taxon>Bacillota</taxon>
        <taxon>Bacilli</taxon>
        <taxon>Bacillales</taxon>
        <taxon>Alicyclobacillaceae</taxon>
        <taxon>Tumebacillus</taxon>
    </lineage>
</organism>
<dbReference type="Gene3D" id="3.10.20.30">
    <property type="match status" value="1"/>
</dbReference>
<dbReference type="InterPro" id="IPR036010">
    <property type="entry name" value="2Fe-2S_ferredoxin-like_sf"/>
</dbReference>
<protein>
    <recommendedName>
        <fullName evidence="3">2Fe-2S ferredoxin-type domain-containing protein</fullName>
    </recommendedName>
</protein>
<dbReference type="Pfam" id="PF00111">
    <property type="entry name" value="Fer2"/>
    <property type="match status" value="1"/>
</dbReference>
<dbReference type="GO" id="GO:0051536">
    <property type="term" value="F:iron-sulfur cluster binding"/>
    <property type="evidence" value="ECO:0007669"/>
    <property type="project" value="InterPro"/>
</dbReference>
<feature type="domain" description="2Fe-2S ferredoxin-type" evidence="3">
    <location>
        <begin position="47"/>
        <end position="140"/>
    </location>
</feature>
<evidence type="ECO:0000256" key="1">
    <source>
        <dbReference type="ARBA" id="ARBA00022630"/>
    </source>
</evidence>
<sequence>MCRMLSRWNGRRSERSLSSRFSCGWRMGRRFLSRCRQSSWSEMKRMSKVKVLPHNKTVEVRDGVLFLAAVRAAKAALPSKCGGRGACGTCKLQVESDGALDTLSISESRMLSVQQVKAGYRLGCQVKVKGDAVVTLPEDPLRRVIRLQLEAARSAAEPSGEQGE</sequence>
<dbReference type="PANTHER" id="PTHR43644">
    <property type="entry name" value="NA(+)-TRANSLOCATING NADH-QUINONE REDUCTASE SUBUNIT"/>
    <property type="match status" value="1"/>
</dbReference>
<evidence type="ECO:0000313" key="5">
    <source>
        <dbReference type="Proteomes" id="UP000214688"/>
    </source>
</evidence>
<dbReference type="KEGG" id="tab:CIG75_07515"/>
<proteinExistence type="predicted"/>
<accession>A0A223D6F6</accession>